<evidence type="ECO:0000313" key="3">
    <source>
        <dbReference type="Proteomes" id="UP000295066"/>
    </source>
</evidence>
<organism evidence="2 3">
    <name type="scientific">Aminivibrio pyruvatiphilus</name>
    <dbReference type="NCBI Taxonomy" id="1005740"/>
    <lineage>
        <taxon>Bacteria</taxon>
        <taxon>Thermotogati</taxon>
        <taxon>Synergistota</taxon>
        <taxon>Synergistia</taxon>
        <taxon>Synergistales</taxon>
        <taxon>Aminobacteriaceae</taxon>
        <taxon>Aminivibrio</taxon>
    </lineage>
</organism>
<name>A0A4R8MGV0_9BACT</name>
<proteinExistence type="predicted"/>
<feature type="compositionally biased region" description="Basic and acidic residues" evidence="1">
    <location>
        <begin position="40"/>
        <end position="63"/>
    </location>
</feature>
<dbReference type="EMBL" id="SORI01000002">
    <property type="protein sequence ID" value="TDY63155.1"/>
    <property type="molecule type" value="Genomic_DNA"/>
</dbReference>
<dbReference type="AlphaFoldDB" id="A0A4R8MGV0"/>
<dbReference type="RefSeq" id="WP_133956050.1">
    <property type="nucleotide sequence ID" value="NZ_SORI01000002.1"/>
</dbReference>
<reference evidence="2 3" key="1">
    <citation type="submission" date="2019-03" db="EMBL/GenBank/DDBJ databases">
        <title>Genomic Encyclopedia of Type Strains, Phase IV (KMG-IV): sequencing the most valuable type-strain genomes for metagenomic binning, comparative biology and taxonomic classification.</title>
        <authorList>
            <person name="Goeker M."/>
        </authorList>
    </citation>
    <scope>NUCLEOTIDE SEQUENCE [LARGE SCALE GENOMIC DNA]</scope>
    <source>
        <strain evidence="2 3">DSM 25964</strain>
    </source>
</reference>
<gene>
    <name evidence="2" type="ORF">C8D99_102136</name>
</gene>
<dbReference type="Proteomes" id="UP000295066">
    <property type="component" value="Unassembled WGS sequence"/>
</dbReference>
<protein>
    <submittedName>
        <fullName evidence="2">Uncharacterized protein</fullName>
    </submittedName>
</protein>
<evidence type="ECO:0000256" key="1">
    <source>
        <dbReference type="SAM" id="MobiDB-lite"/>
    </source>
</evidence>
<keyword evidence="3" id="KW-1185">Reference proteome</keyword>
<evidence type="ECO:0000313" key="2">
    <source>
        <dbReference type="EMBL" id="TDY63155.1"/>
    </source>
</evidence>
<comment type="caution">
    <text evidence="2">The sequence shown here is derived from an EMBL/GenBank/DDBJ whole genome shotgun (WGS) entry which is preliminary data.</text>
</comment>
<feature type="region of interest" description="Disordered" evidence="1">
    <location>
        <begin position="1"/>
        <end position="63"/>
    </location>
</feature>
<sequence>MEKMKTAWVSPVLSANPAQAGRVVGKPAKEQPKQNKRHFREFLHPSGGEKPEDEREERLDTFA</sequence>
<accession>A0A4R8MGV0</accession>